<reference evidence="3 4" key="1">
    <citation type="submission" date="2024-01" db="EMBL/GenBank/DDBJ databases">
        <title>Genome assemblies of Stephania.</title>
        <authorList>
            <person name="Yang L."/>
        </authorList>
    </citation>
    <scope>NUCLEOTIDE SEQUENCE [LARGE SCALE GENOMIC DNA]</scope>
    <source>
        <strain evidence="3">YNDBR</strain>
        <tissue evidence="3">Leaf</tissue>
    </source>
</reference>
<dbReference type="EMBL" id="JBBNAF010000012">
    <property type="protein sequence ID" value="KAK9093057.1"/>
    <property type="molecule type" value="Genomic_DNA"/>
</dbReference>
<organism evidence="3 4">
    <name type="scientific">Stephania yunnanensis</name>
    <dbReference type="NCBI Taxonomy" id="152371"/>
    <lineage>
        <taxon>Eukaryota</taxon>
        <taxon>Viridiplantae</taxon>
        <taxon>Streptophyta</taxon>
        <taxon>Embryophyta</taxon>
        <taxon>Tracheophyta</taxon>
        <taxon>Spermatophyta</taxon>
        <taxon>Magnoliopsida</taxon>
        <taxon>Ranunculales</taxon>
        <taxon>Menispermaceae</taxon>
        <taxon>Menispermoideae</taxon>
        <taxon>Cissampelideae</taxon>
        <taxon>Stephania</taxon>
    </lineage>
</organism>
<dbReference type="InterPro" id="IPR013103">
    <property type="entry name" value="RVT_2"/>
</dbReference>
<dbReference type="AlphaFoldDB" id="A0AAP0HQE9"/>
<dbReference type="SUPFAM" id="SSF56672">
    <property type="entry name" value="DNA/RNA polymerases"/>
    <property type="match status" value="1"/>
</dbReference>
<sequence length="177" mass="20535">MTSGSSFIALLVYVDDVVLASDNVDLIQEVKDFLHNSFQIKDLGEVKFFLGFEIARSSSGIHWGQRKYILDLLRDACFINCRPVSAPMVANLRQANVMVILFLTLHLVEYWWANSCTYATLDQIFHLLSNKFLNFWIILLLNIYRQLMEFLDTSKVNLDKSNFMEIKETTNCFSFLI</sequence>
<evidence type="ECO:0000259" key="2">
    <source>
        <dbReference type="Pfam" id="PF07727"/>
    </source>
</evidence>
<accession>A0AAP0HQE9</accession>
<name>A0AAP0HQE9_9MAGN</name>
<evidence type="ECO:0000313" key="4">
    <source>
        <dbReference type="Proteomes" id="UP001420932"/>
    </source>
</evidence>
<gene>
    <name evidence="3" type="ORF">Syun_027968</name>
</gene>
<proteinExistence type="predicted"/>
<keyword evidence="1" id="KW-0732">Signal</keyword>
<feature type="chain" id="PRO_5043032691" description="Reverse transcriptase Ty1/copia-type domain-containing protein" evidence="1">
    <location>
        <begin position="21"/>
        <end position="177"/>
    </location>
</feature>
<evidence type="ECO:0000256" key="1">
    <source>
        <dbReference type="SAM" id="SignalP"/>
    </source>
</evidence>
<keyword evidence="4" id="KW-1185">Reference proteome</keyword>
<feature type="signal peptide" evidence="1">
    <location>
        <begin position="1"/>
        <end position="20"/>
    </location>
</feature>
<feature type="domain" description="Reverse transcriptase Ty1/copia-type" evidence="2">
    <location>
        <begin position="4"/>
        <end position="89"/>
    </location>
</feature>
<comment type="caution">
    <text evidence="3">The sequence shown here is derived from an EMBL/GenBank/DDBJ whole genome shotgun (WGS) entry which is preliminary data.</text>
</comment>
<dbReference type="InterPro" id="IPR043502">
    <property type="entry name" value="DNA/RNA_pol_sf"/>
</dbReference>
<protein>
    <recommendedName>
        <fullName evidence="2">Reverse transcriptase Ty1/copia-type domain-containing protein</fullName>
    </recommendedName>
</protein>
<dbReference type="Pfam" id="PF07727">
    <property type="entry name" value="RVT_2"/>
    <property type="match status" value="1"/>
</dbReference>
<dbReference type="Proteomes" id="UP001420932">
    <property type="component" value="Unassembled WGS sequence"/>
</dbReference>
<evidence type="ECO:0000313" key="3">
    <source>
        <dbReference type="EMBL" id="KAK9093057.1"/>
    </source>
</evidence>